<gene>
    <name evidence="3" type="ORF">PHATRDRAFT_53961</name>
</gene>
<protein>
    <submittedName>
        <fullName evidence="3">RTX toxins and related Ca2+-binding protein</fullName>
    </submittedName>
</protein>
<sequence length="668" mass="71252">MAVSMNATPEEEETPPPKWRRKEEEEEDVGCQPVGSCPHGSVGIMAILVSTGLFCLSAAAAGSCTFVLVDTVERNGLSFEDRRIGLYRFEDKRTDSSCLFWTSGENADRVYNSHWSAARALVWAALILTLVSAVFLCSASCYAHPRKLFQSLSFLFIFNSTLFGMSFIVFASDICQEAGSCAMSTGSIMMVAVAVLWLLTSLLLLYIPSYYKNPRSPREKPRIQFNSTQKIWCMAALIAVLLIGLVNGLIIGQSDGFSERNGTDVVSSPVPEISSPPPKSFPGSWDTIAIVPGGYQGNAISLAPGGRAIAVSTSYNPGRLSFFYQPENSLTWTVLGETGGHIGPPSFGRSLALSDVDVYAVGTPDFAVDGVAFGRVDVWFYDRDAEAWLIDGLLIGNKPNFHFGSDVAITAGADYAAITSTSMEDGASAVQGYAYSEELSWVPIGQEISLLQSSPATSGWNATSSLIISPSTGVVTLSIGIPIQDIGGMVIVWDYQPANDVWVQRGSTIDANAVASSDDGDDFGYSVALSEDGNVLAVGAPQGGNKSTGSGGHVRIFSFQPGTWQQVGQDLTCGLNARRCGESVKLTFDGKMVVIGDSGFDGGRGRVIVYQIDDFAGEWYQFGPVINGESSGGVGAKVSISRFGELVAYTDATEGSRKGVLVEYNPEE</sequence>
<dbReference type="HOGENOM" id="CLU_397152_0_0_1"/>
<dbReference type="AlphaFoldDB" id="B7FP11"/>
<feature type="transmembrane region" description="Helical" evidence="2">
    <location>
        <begin position="186"/>
        <end position="211"/>
    </location>
</feature>
<organism evidence="3 4">
    <name type="scientific">Phaeodactylum tricornutum (strain CCAP 1055/1)</name>
    <dbReference type="NCBI Taxonomy" id="556484"/>
    <lineage>
        <taxon>Eukaryota</taxon>
        <taxon>Sar</taxon>
        <taxon>Stramenopiles</taxon>
        <taxon>Ochrophyta</taxon>
        <taxon>Bacillariophyta</taxon>
        <taxon>Bacillariophyceae</taxon>
        <taxon>Bacillariophycidae</taxon>
        <taxon>Naviculales</taxon>
        <taxon>Phaeodactylaceae</taxon>
        <taxon>Phaeodactylum</taxon>
    </lineage>
</organism>
<evidence type="ECO:0000256" key="2">
    <source>
        <dbReference type="SAM" id="Phobius"/>
    </source>
</evidence>
<dbReference type="EMBL" id="CM000605">
    <property type="protein sequence ID" value="EEC51090.1"/>
    <property type="molecule type" value="Genomic_DNA"/>
</dbReference>
<reference evidence="4" key="2">
    <citation type="submission" date="2008-08" db="EMBL/GenBank/DDBJ databases">
        <authorList>
            <consortium name="Diatom Consortium"/>
            <person name="Grigoriev I."/>
            <person name="Grimwood J."/>
            <person name="Kuo A."/>
            <person name="Otillar R.P."/>
            <person name="Salamov A."/>
            <person name="Detter J.C."/>
            <person name="Lindquist E."/>
            <person name="Shapiro H."/>
            <person name="Lucas S."/>
            <person name="Glavina del Rio T."/>
            <person name="Pitluck S."/>
            <person name="Rokhsar D."/>
            <person name="Bowler C."/>
        </authorList>
    </citation>
    <scope>GENOME REANNOTATION</scope>
    <source>
        <strain evidence="4">CCAP 1055/1</strain>
    </source>
</reference>
<dbReference type="InParanoid" id="B7FP11"/>
<feature type="transmembrane region" description="Helical" evidence="2">
    <location>
        <begin position="42"/>
        <end position="69"/>
    </location>
</feature>
<keyword evidence="2" id="KW-1133">Transmembrane helix</keyword>
<dbReference type="GeneID" id="7196307"/>
<evidence type="ECO:0000313" key="4">
    <source>
        <dbReference type="Proteomes" id="UP000000759"/>
    </source>
</evidence>
<keyword evidence="2" id="KW-0812">Transmembrane</keyword>
<dbReference type="RefSeq" id="XP_002176627.1">
    <property type="nucleotide sequence ID" value="XM_002176591.1"/>
</dbReference>
<dbReference type="KEGG" id="pti:PHATRDRAFT_53961"/>
<dbReference type="OrthoDB" id="5317514at2759"/>
<keyword evidence="2" id="KW-0472">Membrane</keyword>
<dbReference type="Proteomes" id="UP000000759">
    <property type="component" value="Chromosome 1"/>
</dbReference>
<feature type="region of interest" description="Disordered" evidence="1">
    <location>
        <begin position="1"/>
        <end position="32"/>
    </location>
</feature>
<evidence type="ECO:0000256" key="1">
    <source>
        <dbReference type="SAM" id="MobiDB-lite"/>
    </source>
</evidence>
<evidence type="ECO:0000313" key="3">
    <source>
        <dbReference type="EMBL" id="EEC51090.1"/>
    </source>
</evidence>
<dbReference type="PaxDb" id="2850-Phatr53961"/>
<dbReference type="InterPro" id="IPR011043">
    <property type="entry name" value="Gal_Oxase/kelch_b-propeller"/>
</dbReference>
<dbReference type="Gene3D" id="2.130.10.130">
    <property type="entry name" value="Integrin alpha, N-terminal"/>
    <property type="match status" value="1"/>
</dbReference>
<dbReference type="InterPro" id="IPR028994">
    <property type="entry name" value="Integrin_alpha_N"/>
</dbReference>
<proteinExistence type="predicted"/>
<dbReference type="SUPFAM" id="SSF50965">
    <property type="entry name" value="Galactose oxidase, central domain"/>
    <property type="match status" value="1"/>
</dbReference>
<dbReference type="PANTHER" id="PTHR36220:SF1">
    <property type="entry name" value="GAMMA TUBULIN COMPLEX COMPONENT C-TERMINAL DOMAIN-CONTAINING PROTEIN"/>
    <property type="match status" value="1"/>
</dbReference>
<accession>B7FP11</accession>
<feature type="transmembrane region" description="Helical" evidence="2">
    <location>
        <begin position="120"/>
        <end position="142"/>
    </location>
</feature>
<name>B7FP11_PHATC</name>
<reference evidence="3 4" key="1">
    <citation type="journal article" date="2008" name="Nature">
        <title>The Phaeodactylum genome reveals the evolutionary history of diatom genomes.</title>
        <authorList>
            <person name="Bowler C."/>
            <person name="Allen A.E."/>
            <person name="Badger J.H."/>
            <person name="Grimwood J."/>
            <person name="Jabbari K."/>
            <person name="Kuo A."/>
            <person name="Maheswari U."/>
            <person name="Martens C."/>
            <person name="Maumus F."/>
            <person name="Otillar R.P."/>
            <person name="Rayko E."/>
            <person name="Salamov A."/>
            <person name="Vandepoele K."/>
            <person name="Beszteri B."/>
            <person name="Gruber A."/>
            <person name="Heijde M."/>
            <person name="Katinka M."/>
            <person name="Mock T."/>
            <person name="Valentin K."/>
            <person name="Verret F."/>
            <person name="Berges J.A."/>
            <person name="Brownlee C."/>
            <person name="Cadoret J.P."/>
            <person name="Chiovitti A."/>
            <person name="Choi C.J."/>
            <person name="Coesel S."/>
            <person name="De Martino A."/>
            <person name="Detter J.C."/>
            <person name="Durkin C."/>
            <person name="Falciatore A."/>
            <person name="Fournet J."/>
            <person name="Haruta M."/>
            <person name="Huysman M.J."/>
            <person name="Jenkins B.D."/>
            <person name="Jiroutova K."/>
            <person name="Jorgensen R.E."/>
            <person name="Joubert Y."/>
            <person name="Kaplan A."/>
            <person name="Kroger N."/>
            <person name="Kroth P.G."/>
            <person name="La Roche J."/>
            <person name="Lindquist E."/>
            <person name="Lommer M."/>
            <person name="Martin-Jezequel V."/>
            <person name="Lopez P.J."/>
            <person name="Lucas S."/>
            <person name="Mangogna M."/>
            <person name="McGinnis K."/>
            <person name="Medlin L.K."/>
            <person name="Montsant A."/>
            <person name="Oudot-Le Secq M.P."/>
            <person name="Napoli C."/>
            <person name="Obornik M."/>
            <person name="Parker M.S."/>
            <person name="Petit J.L."/>
            <person name="Porcel B.M."/>
            <person name="Poulsen N."/>
            <person name="Robison M."/>
            <person name="Rychlewski L."/>
            <person name="Rynearson T.A."/>
            <person name="Schmutz J."/>
            <person name="Shapiro H."/>
            <person name="Siaut M."/>
            <person name="Stanley M."/>
            <person name="Sussman M.R."/>
            <person name="Taylor A.R."/>
            <person name="Vardi A."/>
            <person name="von Dassow P."/>
            <person name="Vyverman W."/>
            <person name="Willis A."/>
            <person name="Wyrwicz L.S."/>
            <person name="Rokhsar D.S."/>
            <person name="Weissenbach J."/>
            <person name="Armbrust E.V."/>
            <person name="Green B.R."/>
            <person name="Van de Peer Y."/>
            <person name="Grigoriev I.V."/>
        </authorList>
    </citation>
    <scope>NUCLEOTIDE SEQUENCE [LARGE SCALE GENOMIC DNA]</scope>
    <source>
        <strain evidence="3 4">CCAP 1055/1</strain>
    </source>
</reference>
<keyword evidence="4" id="KW-1185">Reference proteome</keyword>
<feature type="transmembrane region" description="Helical" evidence="2">
    <location>
        <begin position="154"/>
        <end position="174"/>
    </location>
</feature>
<dbReference type="PANTHER" id="PTHR36220">
    <property type="entry name" value="UNNAMED PRODUCT"/>
    <property type="match status" value="1"/>
</dbReference>
<feature type="transmembrane region" description="Helical" evidence="2">
    <location>
        <begin position="231"/>
        <end position="251"/>
    </location>
</feature>